<dbReference type="Proteomes" id="UP000614350">
    <property type="component" value="Unassembled WGS sequence"/>
</dbReference>
<organism evidence="2 3">
    <name type="scientific">Vespula vulgaris</name>
    <name type="common">Yellow jacket</name>
    <name type="synonym">Wasp</name>
    <dbReference type="NCBI Taxonomy" id="7454"/>
    <lineage>
        <taxon>Eukaryota</taxon>
        <taxon>Metazoa</taxon>
        <taxon>Ecdysozoa</taxon>
        <taxon>Arthropoda</taxon>
        <taxon>Hexapoda</taxon>
        <taxon>Insecta</taxon>
        <taxon>Pterygota</taxon>
        <taxon>Neoptera</taxon>
        <taxon>Endopterygota</taxon>
        <taxon>Hymenoptera</taxon>
        <taxon>Apocrita</taxon>
        <taxon>Aculeata</taxon>
        <taxon>Vespoidea</taxon>
        <taxon>Vespidae</taxon>
        <taxon>Vespinae</taxon>
        <taxon>Vespula</taxon>
    </lineage>
</organism>
<protein>
    <submittedName>
        <fullName evidence="2">Uncharacterized protein</fullName>
    </submittedName>
</protein>
<name>A0A834KGS9_VESVU</name>
<comment type="caution">
    <text evidence="2">The sequence shown here is derived from an EMBL/GenBank/DDBJ whole genome shotgun (WGS) entry which is preliminary data.</text>
</comment>
<evidence type="ECO:0000313" key="3">
    <source>
        <dbReference type="Proteomes" id="UP000614350"/>
    </source>
</evidence>
<dbReference type="EMBL" id="JACSEA010000002">
    <property type="protein sequence ID" value="KAF7407694.1"/>
    <property type="molecule type" value="Genomic_DNA"/>
</dbReference>
<gene>
    <name evidence="2" type="ORF">HZH66_002231</name>
</gene>
<accession>A0A834KGS9</accession>
<reference evidence="2" key="1">
    <citation type="journal article" date="2020" name="G3 (Bethesda)">
        <title>High-Quality Assemblies for Three Invasive Social Wasps from the &lt;i&gt;Vespula&lt;/i&gt; Genus.</title>
        <authorList>
            <person name="Harrop T.W.R."/>
            <person name="Guhlin J."/>
            <person name="McLaughlin G.M."/>
            <person name="Permina E."/>
            <person name="Stockwell P."/>
            <person name="Gilligan J."/>
            <person name="Le Lec M.F."/>
            <person name="Gruber M.A.M."/>
            <person name="Quinn O."/>
            <person name="Lovegrove M."/>
            <person name="Duncan E.J."/>
            <person name="Remnant E.J."/>
            <person name="Van Eeckhoven J."/>
            <person name="Graham B."/>
            <person name="Knapp R.A."/>
            <person name="Langford K.W."/>
            <person name="Kronenberg Z."/>
            <person name="Press M.O."/>
            <person name="Eacker S.M."/>
            <person name="Wilson-Rankin E.E."/>
            <person name="Purcell J."/>
            <person name="Lester P.J."/>
            <person name="Dearden P.K."/>
        </authorList>
    </citation>
    <scope>NUCLEOTIDE SEQUENCE</scope>
    <source>
        <strain evidence="2">Marl-1</strain>
    </source>
</reference>
<sequence>MTPSGLDVGDLQRKKFACPGTGINQRSIERPRKRRKDISGRVEGKGGRITTGCEFSARRRNHCENWFTRKTVPQADL</sequence>
<proteinExistence type="predicted"/>
<keyword evidence="3" id="KW-1185">Reference proteome</keyword>
<evidence type="ECO:0000256" key="1">
    <source>
        <dbReference type="SAM" id="MobiDB-lite"/>
    </source>
</evidence>
<evidence type="ECO:0000313" key="2">
    <source>
        <dbReference type="EMBL" id="KAF7407694.1"/>
    </source>
</evidence>
<dbReference type="AlphaFoldDB" id="A0A834KGS9"/>
<feature type="region of interest" description="Disordered" evidence="1">
    <location>
        <begin position="1"/>
        <end position="45"/>
    </location>
</feature>